<keyword evidence="3" id="KW-1185">Reference proteome</keyword>
<evidence type="ECO:0000313" key="2">
    <source>
        <dbReference type="EMBL" id="EFW18186.1"/>
    </source>
</evidence>
<evidence type="ECO:0000256" key="1">
    <source>
        <dbReference type="SAM" id="MobiDB-lite"/>
    </source>
</evidence>
<feature type="region of interest" description="Disordered" evidence="1">
    <location>
        <begin position="1"/>
        <end position="87"/>
    </location>
</feature>
<name>E9D5J2_COCPS</name>
<proteinExistence type="predicted"/>
<dbReference type="HOGENOM" id="CLU_2291462_0_0_1"/>
<gene>
    <name evidence="2" type="ORF">CPSG_04872</name>
</gene>
<sequence length="101" mass="11091">MKGHLRLVPRPWNSSMIPGTRHPSGEITSPSGLSLNPERNADRQLPGELSQNGVRPGNGDIRAVSNGQPGEAGKAMGRSSGFLHRHKTNNKRAEWFDERKN</sequence>
<organism evidence="3">
    <name type="scientific">Coccidioides posadasii (strain RMSCC 757 / Silveira)</name>
    <name type="common">Valley fever fungus</name>
    <dbReference type="NCBI Taxonomy" id="443226"/>
    <lineage>
        <taxon>Eukaryota</taxon>
        <taxon>Fungi</taxon>
        <taxon>Dikarya</taxon>
        <taxon>Ascomycota</taxon>
        <taxon>Pezizomycotina</taxon>
        <taxon>Eurotiomycetes</taxon>
        <taxon>Eurotiomycetidae</taxon>
        <taxon>Onygenales</taxon>
        <taxon>Onygenaceae</taxon>
        <taxon>Coccidioides</taxon>
    </lineage>
</organism>
<protein>
    <submittedName>
        <fullName evidence="2">Predicted protein</fullName>
    </submittedName>
</protein>
<dbReference type="VEuPathDB" id="FungiDB:CPSG_04872"/>
<dbReference type="Proteomes" id="UP000002497">
    <property type="component" value="Unassembled WGS sequence"/>
</dbReference>
<reference evidence="3" key="1">
    <citation type="journal article" date="2010" name="Genome Res.">
        <title>Population genomic sequencing of Coccidioides fungi reveals recent hybridization and transposon control.</title>
        <authorList>
            <person name="Neafsey D.E."/>
            <person name="Barker B.M."/>
            <person name="Sharpton T.J."/>
            <person name="Stajich J.E."/>
            <person name="Park D.J."/>
            <person name="Whiston E."/>
            <person name="Hung C.-Y."/>
            <person name="McMahan C."/>
            <person name="White J."/>
            <person name="Sykes S."/>
            <person name="Heiman D."/>
            <person name="Young S."/>
            <person name="Zeng Q."/>
            <person name="Abouelleil A."/>
            <person name="Aftuck L."/>
            <person name="Bessette D."/>
            <person name="Brown A."/>
            <person name="FitzGerald M."/>
            <person name="Lui A."/>
            <person name="Macdonald J.P."/>
            <person name="Priest M."/>
            <person name="Orbach M.J."/>
            <person name="Galgiani J.N."/>
            <person name="Kirkland T.N."/>
            <person name="Cole G.T."/>
            <person name="Birren B.W."/>
            <person name="Henn M.R."/>
            <person name="Taylor J.W."/>
            <person name="Rounsley S.D."/>
        </authorList>
    </citation>
    <scope>NUCLEOTIDE SEQUENCE [LARGE SCALE GENOMIC DNA]</scope>
    <source>
        <strain evidence="3">RMSCC 757 / Silveira</strain>
    </source>
</reference>
<reference evidence="3" key="2">
    <citation type="submission" date="2010-03" db="EMBL/GenBank/DDBJ databases">
        <title>The genome sequence of Coccidioides posadasii strain Silveira.</title>
        <authorList>
            <consortium name="The Broad Institute Genome Sequencing Center for Infectious Disease"/>
            <person name="Neafsey D."/>
            <person name="Orbach M."/>
            <person name="Henn M.R."/>
            <person name="Cole G.T."/>
            <person name="Galgiani J."/>
            <person name="Gardner M.J."/>
            <person name="Kirkland T.N."/>
            <person name="Taylor J.W."/>
            <person name="Young S.K."/>
            <person name="Zeng Q."/>
            <person name="Koehrsen M."/>
            <person name="Alvarado L."/>
            <person name="Berlin A."/>
            <person name="Borenstein D."/>
            <person name="Chapman S.B."/>
            <person name="Chen Z."/>
            <person name="Engels R."/>
            <person name="Freedman E."/>
            <person name="Gellesch M."/>
            <person name="Goldberg J."/>
            <person name="Griggs A."/>
            <person name="Gujja S."/>
            <person name="Heilman E."/>
            <person name="Heiman D."/>
            <person name="Howarth C."/>
            <person name="Jen D."/>
            <person name="Larson L."/>
            <person name="Mehta T."/>
            <person name="Neiman D."/>
            <person name="Park D."/>
            <person name="Pearson M."/>
            <person name="Richards J."/>
            <person name="Roberts A."/>
            <person name="Saif S."/>
            <person name="Shea T."/>
            <person name="Shenoy N."/>
            <person name="Sisk P."/>
            <person name="Stolte C."/>
            <person name="Sykes S."/>
            <person name="Walk T."/>
            <person name="White J."/>
            <person name="Yandava C."/>
            <person name="Haas B."/>
            <person name="Nusbaum C."/>
            <person name="Birren B."/>
        </authorList>
    </citation>
    <scope>NUCLEOTIDE SEQUENCE [LARGE SCALE GENOMIC DNA]</scope>
    <source>
        <strain evidence="3">RMSCC 757 / Silveira</strain>
    </source>
</reference>
<dbReference type="AlphaFoldDB" id="E9D5J2"/>
<dbReference type="EMBL" id="GL636492">
    <property type="protein sequence ID" value="EFW18186.1"/>
    <property type="molecule type" value="Genomic_DNA"/>
</dbReference>
<accession>E9D5J2</accession>
<evidence type="ECO:0000313" key="3">
    <source>
        <dbReference type="Proteomes" id="UP000002497"/>
    </source>
</evidence>